<proteinExistence type="predicted"/>
<evidence type="ECO:0008006" key="4">
    <source>
        <dbReference type="Google" id="ProtNLM"/>
    </source>
</evidence>
<dbReference type="Proteomes" id="UP001151760">
    <property type="component" value="Unassembled WGS sequence"/>
</dbReference>
<organism evidence="2 3">
    <name type="scientific">Tanacetum coccineum</name>
    <dbReference type="NCBI Taxonomy" id="301880"/>
    <lineage>
        <taxon>Eukaryota</taxon>
        <taxon>Viridiplantae</taxon>
        <taxon>Streptophyta</taxon>
        <taxon>Embryophyta</taxon>
        <taxon>Tracheophyta</taxon>
        <taxon>Spermatophyta</taxon>
        <taxon>Magnoliopsida</taxon>
        <taxon>eudicotyledons</taxon>
        <taxon>Gunneridae</taxon>
        <taxon>Pentapetalae</taxon>
        <taxon>asterids</taxon>
        <taxon>campanulids</taxon>
        <taxon>Asterales</taxon>
        <taxon>Asteraceae</taxon>
        <taxon>Asteroideae</taxon>
        <taxon>Anthemideae</taxon>
        <taxon>Anthemidinae</taxon>
        <taxon>Tanacetum</taxon>
    </lineage>
</organism>
<evidence type="ECO:0000313" key="2">
    <source>
        <dbReference type="EMBL" id="GJT28286.1"/>
    </source>
</evidence>
<keyword evidence="3" id="KW-1185">Reference proteome</keyword>
<accession>A0ABQ5CML1</accession>
<gene>
    <name evidence="2" type="ORF">Tco_0908561</name>
</gene>
<dbReference type="EMBL" id="BQNB010014447">
    <property type="protein sequence ID" value="GJT28286.1"/>
    <property type="molecule type" value="Genomic_DNA"/>
</dbReference>
<comment type="caution">
    <text evidence="2">The sequence shown here is derived from an EMBL/GenBank/DDBJ whole genome shotgun (WGS) entry which is preliminary data.</text>
</comment>
<name>A0ABQ5CML1_9ASTR</name>
<evidence type="ECO:0000313" key="3">
    <source>
        <dbReference type="Proteomes" id="UP001151760"/>
    </source>
</evidence>
<feature type="region of interest" description="Disordered" evidence="1">
    <location>
        <begin position="12"/>
        <end position="38"/>
    </location>
</feature>
<reference evidence="2" key="1">
    <citation type="journal article" date="2022" name="Int. J. Mol. Sci.">
        <title>Draft Genome of Tanacetum Coccineum: Genomic Comparison of Closely Related Tanacetum-Family Plants.</title>
        <authorList>
            <person name="Yamashiro T."/>
            <person name="Shiraishi A."/>
            <person name="Nakayama K."/>
            <person name="Satake H."/>
        </authorList>
    </citation>
    <scope>NUCLEOTIDE SEQUENCE</scope>
</reference>
<reference evidence="2" key="2">
    <citation type="submission" date="2022-01" db="EMBL/GenBank/DDBJ databases">
        <authorList>
            <person name="Yamashiro T."/>
            <person name="Shiraishi A."/>
            <person name="Satake H."/>
            <person name="Nakayama K."/>
        </authorList>
    </citation>
    <scope>NUCLEOTIDE SEQUENCE</scope>
</reference>
<evidence type="ECO:0000256" key="1">
    <source>
        <dbReference type="SAM" id="MobiDB-lite"/>
    </source>
</evidence>
<protein>
    <recommendedName>
        <fullName evidence="4">Reverse transcriptase domain-containing protein</fullName>
    </recommendedName>
</protein>
<sequence length="263" mass="30115">MQLLPLYHHYTTPLPPSLSMPSPVDRRDDIPESEQPPRKRLHLSTIYSRYEIGESSTARPTRGRRIDYGFVSTCSVKRGERGLEMLVWDLELGRSGRGSSRDSTYDRGRGDVWMWSRRPRLPARLWARSIGFDRKSSGSFDPFDIALRETYRSLQDRCCWNCEPQRRARQPGPEARISDHQDASGVAEHVTFSDLWAEGVVGLTRWIEKMESVFNISGCAVENQVKFATCTLLGAALTWWNGQIRTLGPEAYAMTWEVSRKSD</sequence>